<dbReference type="EMBL" id="KV417740">
    <property type="protein sequence ID" value="KZP07766.1"/>
    <property type="molecule type" value="Genomic_DNA"/>
</dbReference>
<feature type="region of interest" description="Disordered" evidence="1">
    <location>
        <begin position="1"/>
        <end position="62"/>
    </location>
</feature>
<gene>
    <name evidence="3" type="ORF">FIBSPDRAFT_762377</name>
</gene>
<dbReference type="PANTHER" id="PTHR11200">
    <property type="entry name" value="INOSITOL 5-PHOSPHATASE"/>
    <property type="match status" value="1"/>
</dbReference>
<dbReference type="AlphaFoldDB" id="A0A165WNJ7"/>
<protein>
    <submittedName>
        <fullName evidence="3">DNase I-like protein</fullName>
    </submittedName>
</protein>
<evidence type="ECO:0000259" key="2">
    <source>
        <dbReference type="SMART" id="SM00128"/>
    </source>
</evidence>
<dbReference type="InterPro" id="IPR046985">
    <property type="entry name" value="IP5"/>
</dbReference>
<dbReference type="Pfam" id="PF22669">
    <property type="entry name" value="Exo_endo_phos2"/>
    <property type="match status" value="1"/>
</dbReference>
<dbReference type="Gene3D" id="2.130.10.10">
    <property type="entry name" value="YVTN repeat-like/Quinoprotein amine dehydrogenase"/>
    <property type="match status" value="1"/>
</dbReference>
<dbReference type="Gene3D" id="3.60.10.10">
    <property type="entry name" value="Endonuclease/exonuclease/phosphatase"/>
    <property type="match status" value="1"/>
</dbReference>
<dbReference type="InterPro" id="IPR000300">
    <property type="entry name" value="IPPc"/>
</dbReference>
<accession>A0A165WNJ7</accession>
<evidence type="ECO:0000313" key="4">
    <source>
        <dbReference type="Proteomes" id="UP000076532"/>
    </source>
</evidence>
<dbReference type="InterPro" id="IPR036691">
    <property type="entry name" value="Endo/exonu/phosph_ase_sf"/>
</dbReference>
<organism evidence="3 4">
    <name type="scientific">Athelia psychrophila</name>
    <dbReference type="NCBI Taxonomy" id="1759441"/>
    <lineage>
        <taxon>Eukaryota</taxon>
        <taxon>Fungi</taxon>
        <taxon>Dikarya</taxon>
        <taxon>Basidiomycota</taxon>
        <taxon>Agaricomycotina</taxon>
        <taxon>Agaricomycetes</taxon>
        <taxon>Agaricomycetidae</taxon>
        <taxon>Atheliales</taxon>
        <taxon>Atheliaceae</taxon>
        <taxon>Athelia</taxon>
    </lineage>
</organism>
<keyword evidence="4" id="KW-1185">Reference proteome</keyword>
<sequence>MPVVQTGVRASGLPRPPTRTIGLGEKLPPVRRPAHDSSDEEEPPQEPTEMLPDTSHTSRRPPTLRCFQYNDAYIPVPGGHGFAVAAGGTVVVASHHHVSVFYLSTSRTAISNWSTSQLHMKDAKLTCMEFRHASTKDERGTIVWIGTKEGHLFELDLQKGEVIGSKRHAHGHNYVSHIFRYGRSMLTFDESGKVLIFTPEGSGDVSLEGFPPRVFRIPEKQEFMKMIGGLLWTSTRADMGRSSFGTTPIIRIHDVFAPGSVPCAVQPPDAAGAVTSGAILPSSPHMVYLGHDNGYVSVWSIAENGGLPHCIEVLKVSATGIVSLEGVNDRIWAGGRMGAITVYDVTSRPWTVTNCWAAHKQAPVQQLFVDPLSIERIGRLSVVSIGKDQEVKLWDGLLSADWIGECSDMELTKREAQFSTFRPLKVLIVSWNIDAALPEHLTGDPINNQFLFDVLDSVHSPDIISFGFQETVDLENHKGNLQKALRGHRSRSYEDGRVGQHLNPEYKVWQQKLESVVRQAMPQETPYTVIETEGLVGLYSCILVKRMEKVNIDDVGMAIVKRGFAKKYGNKGAIFVRLTIDDTSICIANCHLAAGQGKVQARNSDIQAMFEHEELLPQASTFEDPLAYVGGGDGTMLLDHEVVFFHGDMNYRISKTRESIIAAVEAQDLASLLPYDQLSKEMKANSGFRLRSFSEGPLTFAPTYKYDRKSSEYDTSAKNRPPAWCDRILWRGQVPERVQQLHYRRWEADCSDHRPISAAFTMTVKSVNQQMRLMVKAEVATAWTLHQQLLVGDAEQFYEKQGLLCTIF</sequence>
<reference evidence="3 4" key="1">
    <citation type="journal article" date="2016" name="Mol. Biol. Evol.">
        <title>Comparative Genomics of Early-Diverging Mushroom-Forming Fungi Provides Insights into the Origins of Lignocellulose Decay Capabilities.</title>
        <authorList>
            <person name="Nagy L.G."/>
            <person name="Riley R."/>
            <person name="Tritt A."/>
            <person name="Adam C."/>
            <person name="Daum C."/>
            <person name="Floudas D."/>
            <person name="Sun H."/>
            <person name="Yadav J.S."/>
            <person name="Pangilinan J."/>
            <person name="Larsson K.H."/>
            <person name="Matsuura K."/>
            <person name="Barry K."/>
            <person name="Labutti K."/>
            <person name="Kuo R."/>
            <person name="Ohm R.A."/>
            <person name="Bhattacharya S.S."/>
            <person name="Shirouzu T."/>
            <person name="Yoshinaga Y."/>
            <person name="Martin F.M."/>
            <person name="Grigoriev I.V."/>
            <person name="Hibbett D.S."/>
        </authorList>
    </citation>
    <scope>NUCLEOTIDE SEQUENCE [LARGE SCALE GENOMIC DNA]</scope>
    <source>
        <strain evidence="3 4">CBS 109695</strain>
    </source>
</reference>
<dbReference type="OrthoDB" id="2248459at2759"/>
<dbReference type="SUPFAM" id="SSF56219">
    <property type="entry name" value="DNase I-like"/>
    <property type="match status" value="1"/>
</dbReference>
<dbReference type="STRING" id="436010.A0A165WNJ7"/>
<dbReference type="GO" id="GO:0004439">
    <property type="term" value="F:phosphatidylinositol-4,5-bisphosphate 5-phosphatase activity"/>
    <property type="evidence" value="ECO:0007669"/>
    <property type="project" value="TreeGrafter"/>
</dbReference>
<dbReference type="GO" id="GO:0046856">
    <property type="term" value="P:phosphatidylinositol dephosphorylation"/>
    <property type="evidence" value="ECO:0007669"/>
    <property type="project" value="InterPro"/>
</dbReference>
<dbReference type="PANTHER" id="PTHR11200:SF240">
    <property type="entry name" value="INOSITOL POLYPHOSPHATE 5-PHOSPHATASE C9G1.10C-RELATED"/>
    <property type="match status" value="1"/>
</dbReference>
<feature type="domain" description="Inositol polyphosphate-related phosphatase" evidence="2">
    <location>
        <begin position="422"/>
        <end position="768"/>
    </location>
</feature>
<dbReference type="InterPro" id="IPR015943">
    <property type="entry name" value="WD40/YVTN_repeat-like_dom_sf"/>
</dbReference>
<dbReference type="SUPFAM" id="SSF50978">
    <property type="entry name" value="WD40 repeat-like"/>
    <property type="match status" value="1"/>
</dbReference>
<dbReference type="InterPro" id="IPR036322">
    <property type="entry name" value="WD40_repeat_dom_sf"/>
</dbReference>
<dbReference type="SMART" id="SM00128">
    <property type="entry name" value="IPPc"/>
    <property type="match status" value="1"/>
</dbReference>
<evidence type="ECO:0000313" key="3">
    <source>
        <dbReference type="EMBL" id="KZP07766.1"/>
    </source>
</evidence>
<evidence type="ECO:0000256" key="1">
    <source>
        <dbReference type="SAM" id="MobiDB-lite"/>
    </source>
</evidence>
<name>A0A165WNJ7_9AGAM</name>
<proteinExistence type="predicted"/>
<dbReference type="Proteomes" id="UP000076532">
    <property type="component" value="Unassembled WGS sequence"/>
</dbReference>